<evidence type="ECO:0000313" key="4">
    <source>
        <dbReference type="Proteomes" id="UP000640274"/>
    </source>
</evidence>
<keyword evidence="2" id="KW-0472">Membrane</keyword>
<sequence>MNLKKYNYSREAIILLVMHSLYTLGTALTSVFLNIFLWKLGNSVSINAAYNLIAFGTMVFACILGGRLTKKFGKVTVYRIGICLISLFFASILILKQNVIDYYHGIAVLHGIGLALYWMGHALITYDVTTEDNRMKYISISFVINTTLSIIGPSLAGNIIVNQNEMKGYYIIFMAALTLFFITALGSLWLNNKSKNEKFLLKYMGLLMKKNPNWFVVLIGWFIIGLLHGLMYFLTDILLFRSLGKEDYVGYMSMTLLIISVITSFIMSYNTKQNAQKNYIYTSSIGYAIISLLLIFWSNNIVII</sequence>
<feature type="transmembrane region" description="Helical" evidence="2">
    <location>
        <begin position="76"/>
        <end position="96"/>
    </location>
</feature>
<evidence type="ECO:0000256" key="1">
    <source>
        <dbReference type="ARBA" id="ARBA00004651"/>
    </source>
</evidence>
<feature type="transmembrane region" description="Helical" evidence="2">
    <location>
        <begin position="248"/>
        <end position="267"/>
    </location>
</feature>
<accession>A0A934J3R1</accession>
<feature type="transmembrane region" description="Helical" evidence="2">
    <location>
        <begin position="212"/>
        <end position="233"/>
    </location>
</feature>
<organism evidence="3 4">
    <name type="scientific">Paenibacillus roseus</name>
    <dbReference type="NCBI Taxonomy" id="2798579"/>
    <lineage>
        <taxon>Bacteria</taxon>
        <taxon>Bacillati</taxon>
        <taxon>Bacillota</taxon>
        <taxon>Bacilli</taxon>
        <taxon>Bacillales</taxon>
        <taxon>Paenibacillaceae</taxon>
        <taxon>Paenibacillus</taxon>
    </lineage>
</organism>
<dbReference type="PANTHER" id="PTHR23526:SF2">
    <property type="entry name" value="MAJOR FACILITATOR SUPERFAMILY (MFS) PROFILE DOMAIN-CONTAINING PROTEIN"/>
    <property type="match status" value="1"/>
</dbReference>
<dbReference type="SUPFAM" id="SSF103473">
    <property type="entry name" value="MFS general substrate transporter"/>
    <property type="match status" value="1"/>
</dbReference>
<proteinExistence type="predicted"/>
<dbReference type="Pfam" id="PF07690">
    <property type="entry name" value="MFS_1"/>
    <property type="match status" value="1"/>
</dbReference>
<dbReference type="InterPro" id="IPR036259">
    <property type="entry name" value="MFS_trans_sf"/>
</dbReference>
<feature type="transmembrane region" description="Helical" evidence="2">
    <location>
        <begin position="44"/>
        <end position="64"/>
    </location>
</feature>
<dbReference type="InterPro" id="IPR011701">
    <property type="entry name" value="MFS"/>
</dbReference>
<gene>
    <name evidence="3" type="ORF">JFN88_07115</name>
</gene>
<dbReference type="Proteomes" id="UP000640274">
    <property type="component" value="Unassembled WGS sequence"/>
</dbReference>
<feature type="non-terminal residue" evidence="3">
    <location>
        <position position="304"/>
    </location>
</feature>
<comment type="subcellular location">
    <subcellularLocation>
        <location evidence="1">Cell membrane</location>
        <topology evidence="1">Multi-pass membrane protein</topology>
    </subcellularLocation>
</comment>
<evidence type="ECO:0000256" key="2">
    <source>
        <dbReference type="SAM" id="Phobius"/>
    </source>
</evidence>
<dbReference type="EMBL" id="JAELUP010000017">
    <property type="protein sequence ID" value="MBJ6361084.1"/>
    <property type="molecule type" value="Genomic_DNA"/>
</dbReference>
<protein>
    <submittedName>
        <fullName evidence="3">MFS transporter</fullName>
    </submittedName>
</protein>
<name>A0A934J3R1_9BACL</name>
<keyword evidence="4" id="KW-1185">Reference proteome</keyword>
<feature type="transmembrane region" description="Helical" evidence="2">
    <location>
        <begin position="279"/>
        <end position="298"/>
    </location>
</feature>
<keyword evidence="2" id="KW-0812">Transmembrane</keyword>
<dbReference type="AlphaFoldDB" id="A0A934J3R1"/>
<feature type="transmembrane region" description="Helical" evidence="2">
    <location>
        <begin position="168"/>
        <end position="191"/>
    </location>
</feature>
<feature type="transmembrane region" description="Helical" evidence="2">
    <location>
        <begin position="102"/>
        <end position="125"/>
    </location>
</feature>
<evidence type="ECO:0000313" key="3">
    <source>
        <dbReference type="EMBL" id="MBJ6361084.1"/>
    </source>
</evidence>
<dbReference type="GO" id="GO:0005886">
    <property type="term" value="C:plasma membrane"/>
    <property type="evidence" value="ECO:0007669"/>
    <property type="project" value="UniProtKB-SubCell"/>
</dbReference>
<dbReference type="Gene3D" id="1.20.1250.20">
    <property type="entry name" value="MFS general substrate transporter like domains"/>
    <property type="match status" value="1"/>
</dbReference>
<reference evidence="3" key="1">
    <citation type="submission" date="2020-12" db="EMBL/GenBank/DDBJ databases">
        <authorList>
            <person name="Huq M.A."/>
        </authorList>
    </citation>
    <scope>NUCLEOTIDE SEQUENCE</scope>
    <source>
        <strain evidence="3">MAHUQ-46</strain>
    </source>
</reference>
<dbReference type="PANTHER" id="PTHR23526">
    <property type="entry name" value="INTEGRAL MEMBRANE TRANSPORT PROTEIN-RELATED"/>
    <property type="match status" value="1"/>
</dbReference>
<keyword evidence="2" id="KW-1133">Transmembrane helix</keyword>
<dbReference type="GO" id="GO:0022857">
    <property type="term" value="F:transmembrane transporter activity"/>
    <property type="evidence" value="ECO:0007669"/>
    <property type="project" value="InterPro"/>
</dbReference>
<comment type="caution">
    <text evidence="3">The sequence shown here is derived from an EMBL/GenBank/DDBJ whole genome shotgun (WGS) entry which is preliminary data.</text>
</comment>
<feature type="transmembrane region" description="Helical" evidence="2">
    <location>
        <begin position="12"/>
        <end position="38"/>
    </location>
</feature>
<dbReference type="RefSeq" id="WP_199018638.1">
    <property type="nucleotide sequence ID" value="NZ_JAELUP010000017.1"/>
</dbReference>
<dbReference type="InterPro" id="IPR052528">
    <property type="entry name" value="Sugar_transport-like"/>
</dbReference>
<feature type="transmembrane region" description="Helical" evidence="2">
    <location>
        <begin position="137"/>
        <end position="156"/>
    </location>
</feature>